<name>A0A2Z4AGL8_9BACT</name>
<dbReference type="EMBL" id="CP029803">
    <property type="protein sequence ID" value="AWT60256.1"/>
    <property type="molecule type" value="Genomic_DNA"/>
</dbReference>
<evidence type="ECO:0000256" key="1">
    <source>
        <dbReference type="ARBA" id="ARBA00001968"/>
    </source>
</evidence>
<dbReference type="PANTHER" id="PTHR33254:SF4">
    <property type="entry name" value="4-HYDROXY-4-METHYL-2-OXOGLUTARATE ALDOLASE 3-RELATED"/>
    <property type="match status" value="1"/>
</dbReference>
<evidence type="ECO:0000256" key="2">
    <source>
        <dbReference type="ARBA" id="ARBA00016549"/>
    </source>
</evidence>
<dbReference type="AlphaFoldDB" id="A0A2Z4AGL8"/>
<comment type="cofactor">
    <cofactor evidence="1">
        <name>a divalent metal cation</name>
        <dbReference type="ChEBI" id="CHEBI:60240"/>
    </cofactor>
</comment>
<proteinExistence type="predicted"/>
<feature type="binding site" evidence="5">
    <location>
        <position position="135"/>
    </location>
    <ligand>
        <name>substrate</name>
    </ligand>
</feature>
<protein>
    <recommendedName>
        <fullName evidence="2">Putative 4-hydroxy-4-methyl-2-oxoglutarate aldolase</fullName>
    </recommendedName>
    <alternativeName>
        <fullName evidence="3">Regulator of ribonuclease activity homolog</fullName>
    </alternativeName>
    <alternativeName>
        <fullName evidence="4">RraA-like protein</fullName>
    </alternativeName>
</protein>
<gene>
    <name evidence="6" type="ORF">DF168_01459</name>
</gene>
<keyword evidence="5" id="KW-0479">Metal-binding</keyword>
<keyword evidence="5" id="KW-0460">Magnesium</keyword>
<sequence>MSKSNSFLKVDPSILNDLADYDSATVQNAAILVRGYVPAGEDYTGPDLEQLLPKKGGVTVGYAMTSVWTPITEPASQPLDQNILWDMIADTTAPIVVVLKDGDPQPNRGALIGDGMAYLMKALGTVGAIVAGNARDIPGIAKSGIGLWATGTVPGHGPFGIQQIGDTVEVAQLKIKHGDILVCDQDGVARVPIEIAADVAKACAEVRAKESRFHATFKNESFSIEEWRATR</sequence>
<dbReference type="Gene3D" id="3.50.30.40">
    <property type="entry name" value="Ribonuclease E inhibitor RraA/RraA-like"/>
    <property type="match status" value="1"/>
</dbReference>
<reference evidence="6 7" key="1">
    <citation type="submission" date="2018-06" db="EMBL/GenBank/DDBJ databases">
        <title>Draft Genome Sequence of a Novel Marine Bacterium Related to the Verrucomicrobia.</title>
        <authorList>
            <person name="Vosseberg J."/>
            <person name="Martijn J."/>
            <person name="Ettema T.J.G."/>
        </authorList>
    </citation>
    <scope>NUCLEOTIDE SEQUENCE [LARGE SCALE GENOMIC DNA]</scope>
    <source>
        <strain evidence="6">TARA_B100001123</strain>
    </source>
</reference>
<accession>A0A2Z4AGL8</accession>
<feature type="binding site" evidence="5">
    <location>
        <begin position="113"/>
        <end position="116"/>
    </location>
    <ligand>
        <name>substrate</name>
    </ligand>
</feature>
<dbReference type="InterPro" id="IPR036704">
    <property type="entry name" value="RraA/RraA-like_sf"/>
</dbReference>
<dbReference type="KEGG" id="mtar:DF168_01459"/>
<dbReference type="SUPFAM" id="SSF89562">
    <property type="entry name" value="RraA-like"/>
    <property type="match status" value="1"/>
</dbReference>
<evidence type="ECO:0000313" key="7">
    <source>
        <dbReference type="Proteomes" id="UP000247465"/>
    </source>
</evidence>
<dbReference type="InterPro" id="IPR005493">
    <property type="entry name" value="RraA/RraA-like"/>
</dbReference>
<dbReference type="Proteomes" id="UP000247465">
    <property type="component" value="Chromosome"/>
</dbReference>
<feature type="binding site" evidence="5">
    <location>
        <position position="136"/>
    </location>
    <ligand>
        <name>Mg(2+)</name>
        <dbReference type="ChEBI" id="CHEBI:18420"/>
    </ligand>
</feature>
<dbReference type="Pfam" id="PF03737">
    <property type="entry name" value="RraA-like"/>
    <property type="match status" value="1"/>
</dbReference>
<evidence type="ECO:0000256" key="5">
    <source>
        <dbReference type="PIRSR" id="PIRSR605493-1"/>
    </source>
</evidence>
<evidence type="ECO:0000313" key="6">
    <source>
        <dbReference type="EMBL" id="AWT60256.1"/>
    </source>
</evidence>
<organism evidence="6 7">
    <name type="scientific">Candidatus Moanibacter tarae</name>
    <dbReference type="NCBI Taxonomy" id="2200854"/>
    <lineage>
        <taxon>Bacteria</taxon>
        <taxon>Pseudomonadati</taxon>
        <taxon>Verrucomicrobiota</taxon>
        <taxon>Opitutia</taxon>
        <taxon>Puniceicoccales</taxon>
        <taxon>Puniceicoccales incertae sedis</taxon>
        <taxon>Candidatus Moanibacter</taxon>
    </lineage>
</organism>
<evidence type="ECO:0000256" key="4">
    <source>
        <dbReference type="ARBA" id="ARBA00030169"/>
    </source>
</evidence>
<evidence type="ECO:0000256" key="3">
    <source>
        <dbReference type="ARBA" id="ARBA00029596"/>
    </source>
</evidence>
<dbReference type="GO" id="GO:0046872">
    <property type="term" value="F:metal ion binding"/>
    <property type="evidence" value="ECO:0007669"/>
    <property type="project" value="UniProtKB-KW"/>
</dbReference>
<comment type="cofactor">
    <cofactor evidence="5">
        <name>Mg(2+)</name>
        <dbReference type="ChEBI" id="CHEBI:18420"/>
    </cofactor>
</comment>
<dbReference type="PANTHER" id="PTHR33254">
    <property type="entry name" value="4-HYDROXY-4-METHYL-2-OXOGLUTARATE ALDOLASE 3-RELATED"/>
    <property type="match status" value="1"/>
</dbReference>